<accession>C6B916</accession>
<evidence type="ECO:0000313" key="2">
    <source>
        <dbReference type="Proteomes" id="UP000002256"/>
    </source>
</evidence>
<name>C6B916_RHILS</name>
<dbReference type="KEGG" id="rlg:Rleg_5589"/>
<dbReference type="HOGENOM" id="CLU_3295501_0_0_5"/>
<reference evidence="1 2" key="1">
    <citation type="journal article" date="2010" name="Stand. Genomic Sci.">
        <title>Complete genome sequence of Rhizobium leguminosarum bv. trifolii strain WSM1325, an effective microsymbiont of annual Mediterranean clovers.</title>
        <authorList>
            <person name="Reeve W."/>
            <person name="O'Hara G."/>
            <person name="Chain P."/>
            <person name="Ardley J."/>
            <person name="Brau L."/>
            <person name="Nandesena K."/>
            <person name="Tiwari R."/>
            <person name="Copeland A."/>
            <person name="Nolan M."/>
            <person name="Han C."/>
            <person name="Brettin T."/>
            <person name="Land M."/>
            <person name="Ovchinikova G."/>
            <person name="Ivanova N."/>
            <person name="Mavromatis K."/>
            <person name="Markowitz V."/>
            <person name="Kyrpides N."/>
            <person name="Melino V."/>
            <person name="Denton M."/>
            <person name="Yates R."/>
            <person name="Howieson J."/>
        </authorList>
    </citation>
    <scope>NUCLEOTIDE SEQUENCE [LARGE SCALE GENOMIC DNA]</scope>
    <source>
        <strain evidence="2">WSM1325</strain>
        <plasmid evidence="2">Plasmid pR132503</plasmid>
    </source>
</reference>
<sequence length="40" mass="4247">MAAWEMVAELDAGTAHSGQDNEIDDENGNRALAAPFLSID</sequence>
<dbReference type="Proteomes" id="UP000002256">
    <property type="component" value="Plasmid pR132503"/>
</dbReference>
<organism evidence="1 2">
    <name type="scientific">Rhizobium leguminosarum bv. trifolii (strain WSM1325)</name>
    <dbReference type="NCBI Taxonomy" id="395491"/>
    <lineage>
        <taxon>Bacteria</taxon>
        <taxon>Pseudomonadati</taxon>
        <taxon>Pseudomonadota</taxon>
        <taxon>Alphaproteobacteria</taxon>
        <taxon>Hyphomicrobiales</taxon>
        <taxon>Rhizobiaceae</taxon>
        <taxon>Rhizobium/Agrobacterium group</taxon>
        <taxon>Rhizobium</taxon>
    </lineage>
</organism>
<protein>
    <submittedName>
        <fullName evidence="1">Uncharacterized protein</fullName>
    </submittedName>
</protein>
<proteinExistence type="predicted"/>
<gene>
    <name evidence="1" type="ordered locus">Rleg_5589</name>
</gene>
<dbReference type="EMBL" id="CP001625">
    <property type="protein sequence ID" value="ACS60404.1"/>
    <property type="molecule type" value="Genomic_DNA"/>
</dbReference>
<dbReference type="AlphaFoldDB" id="C6B916"/>
<geneLocation type="plasmid" evidence="1 2">
    <name>pR132503</name>
</geneLocation>
<evidence type="ECO:0000313" key="1">
    <source>
        <dbReference type="EMBL" id="ACS60404.1"/>
    </source>
</evidence>
<keyword evidence="1" id="KW-0614">Plasmid</keyword>